<dbReference type="GO" id="GO:0006511">
    <property type="term" value="P:ubiquitin-dependent protein catabolic process"/>
    <property type="evidence" value="ECO:0007669"/>
    <property type="project" value="TreeGrafter"/>
</dbReference>
<keyword evidence="5" id="KW-0812">Transmembrane</keyword>
<dbReference type="Pfam" id="PF13920">
    <property type="entry name" value="zf-C3HC4_3"/>
    <property type="match status" value="1"/>
</dbReference>
<evidence type="ECO:0000256" key="4">
    <source>
        <dbReference type="SAM" id="MobiDB-lite"/>
    </source>
</evidence>
<keyword evidence="2" id="KW-0862">Zinc</keyword>
<dbReference type="PANTHER" id="PTHR22696:SF1">
    <property type="entry name" value="E3 UBIQUITIN-PROTEIN LIGASE RNF26"/>
    <property type="match status" value="1"/>
</dbReference>
<feature type="transmembrane region" description="Helical" evidence="5">
    <location>
        <begin position="137"/>
        <end position="160"/>
    </location>
</feature>
<dbReference type="Gene3D" id="3.30.40.10">
    <property type="entry name" value="Zinc/RING finger domain, C3HC4 (zinc finger)"/>
    <property type="match status" value="1"/>
</dbReference>
<evidence type="ECO:0000256" key="2">
    <source>
        <dbReference type="ARBA" id="ARBA00022833"/>
    </source>
</evidence>
<dbReference type="PROSITE" id="PS50089">
    <property type="entry name" value="ZF_RING_2"/>
    <property type="match status" value="1"/>
</dbReference>
<feature type="domain" description="RING-type" evidence="6">
    <location>
        <begin position="301"/>
        <end position="340"/>
    </location>
</feature>
<evidence type="ECO:0000256" key="1">
    <source>
        <dbReference type="ARBA" id="ARBA00022771"/>
    </source>
</evidence>
<accession>A0A7R8YMX2</accession>
<organism evidence="7 8">
    <name type="scientific">Hermetia illucens</name>
    <name type="common">Black soldier fly</name>
    <dbReference type="NCBI Taxonomy" id="343691"/>
    <lineage>
        <taxon>Eukaryota</taxon>
        <taxon>Metazoa</taxon>
        <taxon>Ecdysozoa</taxon>
        <taxon>Arthropoda</taxon>
        <taxon>Hexapoda</taxon>
        <taxon>Insecta</taxon>
        <taxon>Pterygota</taxon>
        <taxon>Neoptera</taxon>
        <taxon>Endopterygota</taxon>
        <taxon>Diptera</taxon>
        <taxon>Brachycera</taxon>
        <taxon>Stratiomyomorpha</taxon>
        <taxon>Stratiomyidae</taxon>
        <taxon>Hermetiinae</taxon>
        <taxon>Hermetia</taxon>
    </lineage>
</organism>
<feature type="transmembrane region" description="Helical" evidence="5">
    <location>
        <begin position="167"/>
        <end position="185"/>
    </location>
</feature>
<keyword evidence="5" id="KW-0472">Membrane</keyword>
<feature type="compositionally biased region" description="Basic and acidic residues" evidence="4">
    <location>
        <begin position="250"/>
        <end position="265"/>
    </location>
</feature>
<sequence length="351" mass="39859">MLSVIVNIFNLIGGLLNIIFLSSYSVGKVMFTFSHQAVRLLIRLISDIGCSLWTLFEEFQLFWTDLSNSINKFSLSITEGATETAQNIHQGANMFREKVVLYATRELGVSDLITDLGNGVRYLITTTGGALSILSDILWFLLMLVPNLLLALISIVFSMLRFIVSSVLLGCSTITTLCVEIYSLVVSRVKSHPFRTLVEVLVLFLLVTNSILLTNVLRDFGRYIYRKTVSLLRDLGNRQYFTLQSSSSRQEGRRRTNYEPDRSERSMRYAEEIRIAARGPASDRIGTADEKDELDNEATLCVICQERQRCIVLFPCKHLCLCDECSYNLASYQNTCPLCRIYINNQLKIYV</sequence>
<reference evidence="7 8" key="1">
    <citation type="submission" date="2020-11" db="EMBL/GenBank/DDBJ databases">
        <authorList>
            <person name="Wallbank WR R."/>
            <person name="Pardo Diaz C."/>
            <person name="Kozak K."/>
            <person name="Martin S."/>
            <person name="Jiggins C."/>
            <person name="Moest M."/>
            <person name="Warren A I."/>
            <person name="Generalovic N T."/>
            <person name="Byers J.R.P. K."/>
            <person name="Montejo-Kovacevich G."/>
            <person name="Yen C E."/>
        </authorList>
    </citation>
    <scope>NUCLEOTIDE SEQUENCE [LARGE SCALE GENOMIC DNA]</scope>
</reference>
<dbReference type="InterPro" id="IPR001841">
    <property type="entry name" value="Znf_RING"/>
</dbReference>
<dbReference type="EMBL" id="LR899009">
    <property type="protein sequence ID" value="CAD7078963.1"/>
    <property type="molecule type" value="Genomic_DNA"/>
</dbReference>
<dbReference type="GO" id="GO:0008270">
    <property type="term" value="F:zinc ion binding"/>
    <property type="evidence" value="ECO:0007669"/>
    <property type="project" value="UniProtKB-KW"/>
</dbReference>
<dbReference type="SUPFAM" id="SSF57850">
    <property type="entry name" value="RING/U-box"/>
    <property type="match status" value="1"/>
</dbReference>
<evidence type="ECO:0000259" key="6">
    <source>
        <dbReference type="PROSITE" id="PS50089"/>
    </source>
</evidence>
<feature type="transmembrane region" description="Helical" evidence="5">
    <location>
        <begin position="197"/>
        <end position="217"/>
    </location>
</feature>
<dbReference type="Proteomes" id="UP000594454">
    <property type="component" value="Chromosome 1"/>
</dbReference>
<protein>
    <recommendedName>
        <fullName evidence="6">RING-type domain-containing protein</fullName>
    </recommendedName>
</protein>
<keyword evidence="1 3" id="KW-0479">Metal-binding</keyword>
<dbReference type="PANTHER" id="PTHR22696">
    <property type="entry name" value="E3 UBIQUITIN-PROTEIN LIGASE RNF26"/>
    <property type="match status" value="1"/>
</dbReference>
<evidence type="ECO:0000256" key="3">
    <source>
        <dbReference type="PROSITE-ProRule" id="PRU00175"/>
    </source>
</evidence>
<gene>
    <name evidence="7" type="ORF">HERILL_LOCUS2202</name>
</gene>
<dbReference type="SMR" id="A0A7R8YMX2"/>
<dbReference type="InterPro" id="IPR013083">
    <property type="entry name" value="Znf_RING/FYVE/PHD"/>
</dbReference>
<dbReference type="InParanoid" id="A0A7R8YMX2"/>
<dbReference type="GO" id="GO:0016567">
    <property type="term" value="P:protein ubiquitination"/>
    <property type="evidence" value="ECO:0007669"/>
    <property type="project" value="TreeGrafter"/>
</dbReference>
<feature type="transmembrane region" description="Helical" evidence="5">
    <location>
        <begin position="6"/>
        <end position="26"/>
    </location>
</feature>
<feature type="transmembrane region" description="Helical" evidence="5">
    <location>
        <begin position="38"/>
        <end position="56"/>
    </location>
</feature>
<keyword evidence="1 3" id="KW-0863">Zinc-finger</keyword>
<feature type="region of interest" description="Disordered" evidence="4">
    <location>
        <begin position="246"/>
        <end position="265"/>
    </location>
</feature>
<evidence type="ECO:0000313" key="7">
    <source>
        <dbReference type="EMBL" id="CAD7078963.1"/>
    </source>
</evidence>
<name>A0A7R8YMX2_HERIL</name>
<proteinExistence type="predicted"/>
<dbReference type="GO" id="GO:0061630">
    <property type="term" value="F:ubiquitin protein ligase activity"/>
    <property type="evidence" value="ECO:0007669"/>
    <property type="project" value="TreeGrafter"/>
</dbReference>
<evidence type="ECO:0000313" key="8">
    <source>
        <dbReference type="Proteomes" id="UP000594454"/>
    </source>
</evidence>
<dbReference type="AlphaFoldDB" id="A0A7R8YMX2"/>
<keyword evidence="8" id="KW-1185">Reference proteome</keyword>
<keyword evidence="5" id="KW-1133">Transmembrane helix</keyword>
<evidence type="ECO:0000256" key="5">
    <source>
        <dbReference type="SAM" id="Phobius"/>
    </source>
</evidence>